<comment type="caution">
    <text evidence="8">The sequence shown here is derived from an EMBL/GenBank/DDBJ whole genome shotgun (WGS) entry which is preliminary data.</text>
</comment>
<evidence type="ECO:0000256" key="2">
    <source>
        <dbReference type="ARBA" id="ARBA00022737"/>
    </source>
</evidence>
<dbReference type="Pfam" id="PF12796">
    <property type="entry name" value="Ank_2"/>
    <property type="match status" value="1"/>
</dbReference>
<evidence type="ECO:0000313" key="8">
    <source>
        <dbReference type="EMBL" id="KAJ8977475.1"/>
    </source>
</evidence>
<evidence type="ECO:0000256" key="5">
    <source>
        <dbReference type="ARBA" id="ARBA00038500"/>
    </source>
</evidence>
<keyword evidence="4 7" id="KW-0040">ANK repeat</keyword>
<dbReference type="SMART" id="SM00248">
    <property type="entry name" value="ANK"/>
    <property type="match status" value="4"/>
</dbReference>
<dbReference type="SUPFAM" id="SSF48403">
    <property type="entry name" value="Ankyrin repeat"/>
    <property type="match status" value="1"/>
</dbReference>
<proteinExistence type="inferred from homology"/>
<evidence type="ECO:0000256" key="1">
    <source>
        <dbReference type="ARBA" id="ARBA00004906"/>
    </source>
</evidence>
<dbReference type="InterPro" id="IPR002110">
    <property type="entry name" value="Ankyrin_rpt"/>
</dbReference>
<gene>
    <name evidence="8" type="ORF">NQ317_001757</name>
</gene>
<evidence type="ECO:0000256" key="6">
    <source>
        <dbReference type="ARBA" id="ARBA00072197"/>
    </source>
</evidence>
<keyword evidence="2" id="KW-0677">Repeat</keyword>
<evidence type="ECO:0000256" key="7">
    <source>
        <dbReference type="PROSITE-ProRule" id="PRU00023"/>
    </source>
</evidence>
<dbReference type="PROSITE" id="PS50088">
    <property type="entry name" value="ANK_REPEAT"/>
    <property type="match status" value="2"/>
</dbReference>
<feature type="repeat" description="ANK" evidence="7">
    <location>
        <begin position="133"/>
        <end position="165"/>
    </location>
</feature>
<protein>
    <recommendedName>
        <fullName evidence="6">Protein fem-1 homolog B</fullName>
    </recommendedName>
</protein>
<keyword evidence="3" id="KW-0833">Ubl conjugation pathway</keyword>
<accession>A0ABQ9JHF4</accession>
<dbReference type="PROSITE" id="PS50297">
    <property type="entry name" value="ANK_REP_REGION"/>
    <property type="match status" value="2"/>
</dbReference>
<organism evidence="8 9">
    <name type="scientific">Molorchus minor</name>
    <dbReference type="NCBI Taxonomy" id="1323400"/>
    <lineage>
        <taxon>Eukaryota</taxon>
        <taxon>Metazoa</taxon>
        <taxon>Ecdysozoa</taxon>
        <taxon>Arthropoda</taxon>
        <taxon>Hexapoda</taxon>
        <taxon>Insecta</taxon>
        <taxon>Pterygota</taxon>
        <taxon>Neoptera</taxon>
        <taxon>Endopterygota</taxon>
        <taxon>Coleoptera</taxon>
        <taxon>Polyphaga</taxon>
        <taxon>Cucujiformia</taxon>
        <taxon>Chrysomeloidea</taxon>
        <taxon>Cerambycidae</taxon>
        <taxon>Lamiinae</taxon>
        <taxon>Monochamini</taxon>
        <taxon>Molorchus</taxon>
    </lineage>
</organism>
<dbReference type="Proteomes" id="UP001162164">
    <property type="component" value="Unassembled WGS sequence"/>
</dbReference>
<dbReference type="Gene3D" id="1.25.40.20">
    <property type="entry name" value="Ankyrin repeat-containing domain"/>
    <property type="match status" value="1"/>
</dbReference>
<keyword evidence="9" id="KW-1185">Reference proteome</keyword>
<sequence length="297" mass="33749">MAIALYTLMTDLKKAKRWTGVHTLIVASRYGHDKVVKMLLAKFNPDLEQEGTVKFDGYVIEGASALWCAACAEQLALTEDLDIVKYLTYHNANIHIANKYNNTCLMIASYKGHLDVVSFLLENGANPNEKALCGATALHFAAECGYVDVVRELLKYNAKFSVKRWLPELTKEERIEALELLGASYANDKENYDLVKAYKYMHMSMELRYEDPDNPIKKNLIPPVPAYENWVECQTLYELEAIQGNNNSLHMEALTIRERILGTQNPEVPHPVIYRGAVFADNARFDRRVADGKERII</sequence>
<evidence type="ECO:0000313" key="9">
    <source>
        <dbReference type="Proteomes" id="UP001162164"/>
    </source>
</evidence>
<evidence type="ECO:0000256" key="3">
    <source>
        <dbReference type="ARBA" id="ARBA00022786"/>
    </source>
</evidence>
<feature type="repeat" description="ANK" evidence="7">
    <location>
        <begin position="100"/>
        <end position="132"/>
    </location>
</feature>
<dbReference type="PANTHER" id="PTHR24173:SF78">
    <property type="entry name" value="PROTEIN FEM-1 HOMOLOG B"/>
    <property type="match status" value="1"/>
</dbReference>
<dbReference type="PANTHER" id="PTHR24173">
    <property type="entry name" value="ANKYRIN REPEAT CONTAINING"/>
    <property type="match status" value="1"/>
</dbReference>
<dbReference type="EMBL" id="JAPWTJ010000540">
    <property type="protein sequence ID" value="KAJ8977475.1"/>
    <property type="molecule type" value="Genomic_DNA"/>
</dbReference>
<dbReference type="InterPro" id="IPR036770">
    <property type="entry name" value="Ankyrin_rpt-contain_sf"/>
</dbReference>
<comment type="pathway">
    <text evidence="1">Protein modification; protein ubiquitination.</text>
</comment>
<evidence type="ECO:0000256" key="4">
    <source>
        <dbReference type="ARBA" id="ARBA00023043"/>
    </source>
</evidence>
<comment type="similarity">
    <text evidence="5">Belongs to the fem-1 family.</text>
</comment>
<reference evidence="8" key="1">
    <citation type="journal article" date="2023" name="Insect Mol. Biol.">
        <title>Genome sequencing provides insights into the evolution of gene families encoding plant cell wall-degrading enzymes in longhorned beetles.</title>
        <authorList>
            <person name="Shin N.R."/>
            <person name="Okamura Y."/>
            <person name="Kirsch R."/>
            <person name="Pauchet Y."/>
        </authorList>
    </citation>
    <scope>NUCLEOTIDE SEQUENCE</scope>
    <source>
        <strain evidence="8">MMC_N1</strain>
    </source>
</reference>
<name>A0ABQ9JHF4_9CUCU</name>